<accession>A0A8H5JAT1</accession>
<dbReference type="Proteomes" id="UP000574317">
    <property type="component" value="Unassembled WGS sequence"/>
</dbReference>
<feature type="compositionally biased region" description="Polar residues" evidence="1">
    <location>
        <begin position="171"/>
        <end position="190"/>
    </location>
</feature>
<sequence length="1435" mass="162207">MEEPMDDGSPSRIPGLNLAGNPPSEDAPASASSPPLARRSGRIQDLLEIIILTFRFDFERLPPEAQRAYNRFLENKSYNEFAATLKRLVLGRRLDGFMEGSSSCLIAVTKLFESRYPHLGLKKLRDDLVSGRKRAGSGAGPRRRPPQSLRRAQQDALPETQDEQAGEPSRRTSQANLASTLTLPGRVRTTSRSEGRVVHWARIEPSSTQADPETAGPPSDIPPTPIEVSEPAGPDRPADDLEDQPAPTQRPLIPGFTISTRTVPIDQGSNQPAAEESGREQTRQEESIAWLKDYNEACGGPKYDFNLYPYKGWKIEPPEILLPRAINFLADEDIDRTLNWGQKVAELTEYFSYLLHNWQGEEWGAELHEAIDMLHTHWLFEQYHYGKPKLNLKFDNVWPKYSKRLPPIPGVEATFEKPQSELGERRLLLNEVLPAIDVHYELPGDDLERYIDLYASETSNFWESAPHSQSSRHGLVQIENNAFENCVFSGMSATDRLIRASKAKFKSESQRNNFSQSALQAFATLRGSQRAALQQTLNLLDNSENLAVCNIFRTLILPPPRIPEKPDAGVLFPTIQVAEFPEEESRDPFRYTVAHRWYLEAERFWKEWGDAYAVKQCYGHKKWEERQKPIMDLPKNWLGPFVYDFLDHDMKKTLELLKRCETLLRRIFLQDERAPRPFLADMTRVILEGLSGRPWDETELDFKGEDFVSGSQDLAHIRPLEEDFLRLLGTESIHSNTIDPEINHNGISPLSSIFEQRVREIMYPRGSASSGSYDFTNFMVSLNEVCDGPVKRWRFSDEEALEELQHLDRRGVIELNEDNGVSCPVPDLNPEQRVQWLDTDDDLDAYMQGGRATTGGQPDNDDGDDGDDGDDSDDSGDSGDEDEIMTISTNVSVPESEDLGNYMFGLPKIQNLWSWLGLGTASGREDSDRDMPRNHRFFQRLCFRLGKTIKDLRARMETFRRQLTPEEQDRNRHFLDTMVIEWESNTRTRPDLREYNPNKPDLDSFTQPDYAEIMRVCHHEHDFGEDGYPEITYGGQDHNYRISVDAVRKEILREAYENKSMLLPNRIDRGVDEKGLRTQSPLRREPVWSFAHPDRRGKAPRFWDINRWPLHLQSESTAESIRSGRFYEPVPSPLAPESTKEPQISVRFATPPVSPSSSGLPRVQREVHPEVQPETTAIAPDMTESMDTSEDQVYSVPGFGENFTVTFQDLADSRRTFTTGSSQYLLGDTPLQKKHIEDLIKSGIETEEPPTWTQLLGTLFGRKNDPVDPGALPKVSPRDVPESKPRSEPEVSDDEPAQEESSFAAQGDGSSAGSEDVEMDEAAMQLWEESQAGPSSERRSSNAQPPPPIDPGIPTEPDSSSVSPTEPGTTQGESSSVGLWGQGFPGALPKQLRLRQATTEILSHPVELEVIEPESELPEQQEESGQSDNDSLFGS</sequence>
<comment type="caution">
    <text evidence="2">The sequence shown here is derived from an EMBL/GenBank/DDBJ whole genome shotgun (WGS) entry which is preliminary data.</text>
</comment>
<feature type="region of interest" description="Disordered" evidence="1">
    <location>
        <begin position="845"/>
        <end position="892"/>
    </location>
</feature>
<feature type="region of interest" description="Disordered" evidence="1">
    <location>
        <begin position="1260"/>
        <end position="1386"/>
    </location>
</feature>
<evidence type="ECO:0000313" key="2">
    <source>
        <dbReference type="EMBL" id="KAF5551894.1"/>
    </source>
</evidence>
<feature type="compositionally biased region" description="Polar residues" evidence="1">
    <location>
        <begin position="1299"/>
        <end position="1313"/>
    </location>
</feature>
<keyword evidence="3" id="KW-1185">Reference proteome</keyword>
<feature type="compositionally biased region" description="Low complexity" evidence="1">
    <location>
        <begin position="22"/>
        <end position="37"/>
    </location>
</feature>
<feature type="compositionally biased region" description="Acidic residues" evidence="1">
    <location>
        <begin position="1409"/>
        <end position="1422"/>
    </location>
</feature>
<organism evidence="2 3">
    <name type="scientific">Fusarium napiforme</name>
    <dbReference type="NCBI Taxonomy" id="42672"/>
    <lineage>
        <taxon>Eukaryota</taxon>
        <taxon>Fungi</taxon>
        <taxon>Dikarya</taxon>
        <taxon>Ascomycota</taxon>
        <taxon>Pezizomycotina</taxon>
        <taxon>Sordariomycetes</taxon>
        <taxon>Hypocreomycetidae</taxon>
        <taxon>Hypocreales</taxon>
        <taxon>Nectriaceae</taxon>
        <taxon>Fusarium</taxon>
        <taxon>Fusarium fujikuroi species complex</taxon>
    </lineage>
</organism>
<feature type="region of interest" description="Disordered" evidence="1">
    <location>
        <begin position="1"/>
        <end position="37"/>
    </location>
</feature>
<feature type="compositionally biased region" description="Polar residues" evidence="1">
    <location>
        <begin position="1359"/>
        <end position="1377"/>
    </location>
</feature>
<evidence type="ECO:0000256" key="1">
    <source>
        <dbReference type="SAM" id="MobiDB-lite"/>
    </source>
</evidence>
<feature type="region of interest" description="Disordered" evidence="1">
    <location>
        <begin position="1404"/>
        <end position="1435"/>
    </location>
</feature>
<gene>
    <name evidence="2" type="ORF">FNAPI_7271</name>
</gene>
<feature type="compositionally biased region" description="Basic and acidic residues" evidence="1">
    <location>
        <begin position="1276"/>
        <end position="1289"/>
    </location>
</feature>
<feature type="region of interest" description="Disordered" evidence="1">
    <location>
        <begin position="1151"/>
        <end position="1170"/>
    </location>
</feature>
<protein>
    <submittedName>
        <fullName evidence="2">Uncharacterized protein</fullName>
    </submittedName>
</protein>
<dbReference type="EMBL" id="JAAOAO010000267">
    <property type="protein sequence ID" value="KAF5551894.1"/>
    <property type="molecule type" value="Genomic_DNA"/>
</dbReference>
<feature type="compositionally biased region" description="Polar residues" evidence="1">
    <location>
        <begin position="1426"/>
        <end position="1435"/>
    </location>
</feature>
<feature type="compositionally biased region" description="Basic and acidic residues" evidence="1">
    <location>
        <begin position="276"/>
        <end position="285"/>
    </location>
</feature>
<feature type="compositionally biased region" description="Polar residues" evidence="1">
    <location>
        <begin position="257"/>
        <end position="272"/>
    </location>
</feature>
<name>A0A8H5JAT1_9HYPO</name>
<proteinExistence type="predicted"/>
<feature type="compositionally biased region" description="Basic residues" evidence="1">
    <location>
        <begin position="131"/>
        <end position="145"/>
    </location>
</feature>
<feature type="region of interest" description="Disordered" evidence="1">
    <location>
        <begin position="131"/>
        <end position="285"/>
    </location>
</feature>
<reference evidence="2 3" key="1">
    <citation type="submission" date="2020-05" db="EMBL/GenBank/DDBJ databases">
        <title>Identification and distribution of gene clusters putatively required for synthesis of sphingolipid metabolism inhibitors in phylogenetically diverse species of the filamentous fungus Fusarium.</title>
        <authorList>
            <person name="Kim H.-S."/>
            <person name="Busman M."/>
            <person name="Brown D.W."/>
            <person name="Divon H."/>
            <person name="Uhlig S."/>
            <person name="Proctor R.H."/>
        </authorList>
    </citation>
    <scope>NUCLEOTIDE SEQUENCE [LARGE SCALE GENOMIC DNA]</scope>
    <source>
        <strain evidence="2 3">NRRL 25196</strain>
    </source>
</reference>
<feature type="compositionally biased region" description="Acidic residues" evidence="1">
    <location>
        <begin position="859"/>
        <end position="884"/>
    </location>
</feature>
<evidence type="ECO:0000313" key="3">
    <source>
        <dbReference type="Proteomes" id="UP000574317"/>
    </source>
</evidence>